<dbReference type="PANTHER" id="PTHR43630">
    <property type="entry name" value="POLY-BETA-1,6-N-ACETYL-D-GLUCOSAMINE SYNTHASE"/>
    <property type="match status" value="1"/>
</dbReference>
<evidence type="ECO:0000313" key="2">
    <source>
        <dbReference type="EMBL" id="GAA6406477.1"/>
    </source>
</evidence>
<dbReference type="Gene3D" id="1.25.40.10">
    <property type="entry name" value="Tetratricopeptide repeat domain"/>
    <property type="match status" value="1"/>
</dbReference>
<protein>
    <submittedName>
        <fullName evidence="2">Glycosyltransferase family 2 protein</fullName>
    </submittedName>
</protein>
<gene>
    <name evidence="2" type="ORF">K040078D81_05940</name>
</gene>
<proteinExistence type="predicted"/>
<evidence type="ECO:0000313" key="3">
    <source>
        <dbReference type="Proteomes" id="UP001600943"/>
    </source>
</evidence>
<organism evidence="2 3">
    <name type="scientific">Blautia hominis</name>
    <dbReference type="NCBI Taxonomy" id="2025493"/>
    <lineage>
        <taxon>Bacteria</taxon>
        <taxon>Bacillati</taxon>
        <taxon>Bacillota</taxon>
        <taxon>Clostridia</taxon>
        <taxon>Lachnospirales</taxon>
        <taxon>Lachnospiraceae</taxon>
        <taxon>Blautia</taxon>
    </lineage>
</organism>
<evidence type="ECO:0000259" key="1">
    <source>
        <dbReference type="Pfam" id="PF00535"/>
    </source>
</evidence>
<comment type="caution">
    <text evidence="2">The sequence shown here is derived from an EMBL/GenBank/DDBJ whole genome shotgun (WGS) entry which is preliminary data.</text>
</comment>
<dbReference type="EMBL" id="BAABYW010000001">
    <property type="protein sequence ID" value="GAA6406477.1"/>
    <property type="molecule type" value="Genomic_DNA"/>
</dbReference>
<dbReference type="Gene3D" id="3.90.550.10">
    <property type="entry name" value="Spore Coat Polysaccharide Biosynthesis Protein SpsA, Chain A"/>
    <property type="match status" value="1"/>
</dbReference>
<dbReference type="InterPro" id="IPR001173">
    <property type="entry name" value="Glyco_trans_2-like"/>
</dbReference>
<dbReference type="RefSeq" id="WP_390403412.1">
    <property type="nucleotide sequence ID" value="NZ_BAABYW010000001.1"/>
</dbReference>
<dbReference type="SUPFAM" id="SSF48452">
    <property type="entry name" value="TPR-like"/>
    <property type="match status" value="1"/>
</dbReference>
<dbReference type="PANTHER" id="PTHR43630:SF2">
    <property type="entry name" value="GLYCOSYLTRANSFERASE"/>
    <property type="match status" value="1"/>
</dbReference>
<dbReference type="SUPFAM" id="SSF53448">
    <property type="entry name" value="Nucleotide-diphospho-sugar transferases"/>
    <property type="match status" value="1"/>
</dbReference>
<name>A0ABQ0B4U7_9FIRM</name>
<dbReference type="InterPro" id="IPR029044">
    <property type="entry name" value="Nucleotide-diphossugar_trans"/>
</dbReference>
<sequence>MISVSLCMIVRDEEKVLERCLSGVRDLVDEIIIVDTGSKDRTKEIAGQYTKKIYSFPWTDDFSEARNFSFSKASMEYCMWMDADDVLSEKDREAFLKLKRELSPDTDIVMMRYDTGFDENGNAVLGYYRERLIRNLRGFLWQGAVHEVIAPEGNIVYSDVAVSHKKTGIGNPDRNLNIYKKMLAEGKSLNARELYYYARELYYHEEYKEAAETLRGFLERADAWIENKIEACRVMAECYEKTGERAVSLRTLLKSLEYDVPRAEICCDIGKYFMEEGRYEIAEFWYKTALECKMDLTRGGFVLPDCYNYIPAMQLCVCCDRLGRYAEAEAYNDRAGEYKPDSPAVLYNRNYFRGRT</sequence>
<dbReference type="Pfam" id="PF00535">
    <property type="entry name" value="Glycos_transf_2"/>
    <property type="match status" value="1"/>
</dbReference>
<dbReference type="InterPro" id="IPR011990">
    <property type="entry name" value="TPR-like_helical_dom_sf"/>
</dbReference>
<reference evidence="2 3" key="1">
    <citation type="submission" date="2024-04" db="EMBL/GenBank/DDBJ databases">
        <title>Defined microbial consortia suppress multidrug-resistant proinflammatory Enterobacteriaceae via ecological control.</title>
        <authorList>
            <person name="Furuichi M."/>
            <person name="Kawaguchi T."/>
            <person name="Pust M."/>
            <person name="Yasuma K."/>
            <person name="Plichta D."/>
            <person name="Hasegawa N."/>
            <person name="Ohya T."/>
            <person name="Bhattarai S."/>
            <person name="Sasajima S."/>
            <person name="Aoto Y."/>
            <person name="Tuganbaev T."/>
            <person name="Yaginuma M."/>
            <person name="Ueda M."/>
            <person name="Okahashi N."/>
            <person name="Amafuji K."/>
            <person name="Kiridooshi Y."/>
            <person name="Sugita K."/>
            <person name="Strazar M."/>
            <person name="Skelly A."/>
            <person name="Suda W."/>
            <person name="Hattori M."/>
            <person name="Nakamoto N."/>
            <person name="Caballero S."/>
            <person name="Norman J."/>
            <person name="Olle B."/>
            <person name="Tanoue T."/>
            <person name="Arita M."/>
            <person name="Bucci V."/>
            <person name="Atarashi K."/>
            <person name="Xavier R."/>
            <person name="Honda K."/>
        </authorList>
    </citation>
    <scope>NUCLEOTIDE SEQUENCE [LARGE SCALE GENOMIC DNA]</scope>
    <source>
        <strain evidence="3">k04-0078-D8-1</strain>
    </source>
</reference>
<dbReference type="CDD" id="cd02511">
    <property type="entry name" value="Beta4Glucosyltransferase"/>
    <property type="match status" value="1"/>
</dbReference>
<dbReference type="Proteomes" id="UP001600943">
    <property type="component" value="Unassembled WGS sequence"/>
</dbReference>
<keyword evidence="3" id="KW-1185">Reference proteome</keyword>
<accession>A0ABQ0B4U7</accession>
<feature type="domain" description="Glycosyltransferase 2-like" evidence="1">
    <location>
        <begin position="5"/>
        <end position="142"/>
    </location>
</feature>